<evidence type="ECO:0000256" key="9">
    <source>
        <dbReference type="ARBA" id="ARBA00050776"/>
    </source>
</evidence>
<feature type="domain" description="Aminotransferase class V" evidence="11">
    <location>
        <begin position="3"/>
        <end position="366"/>
    </location>
</feature>
<keyword evidence="6" id="KW-0663">Pyridoxal phosphate</keyword>
<keyword evidence="13" id="KW-1185">Reference proteome</keyword>
<dbReference type="AlphaFoldDB" id="A0AAE3XJ38"/>
<dbReference type="Proteomes" id="UP001185092">
    <property type="component" value="Unassembled WGS sequence"/>
</dbReference>
<keyword evidence="4 12" id="KW-0808">Transferase</keyword>
<dbReference type="Gene3D" id="3.40.640.10">
    <property type="entry name" value="Type I PLP-dependent aspartate aminotransferase-like (Major domain)"/>
    <property type="match status" value="1"/>
</dbReference>
<organism evidence="12 13">
    <name type="scientific">Aureibacter tunicatorum</name>
    <dbReference type="NCBI Taxonomy" id="866807"/>
    <lineage>
        <taxon>Bacteria</taxon>
        <taxon>Pseudomonadati</taxon>
        <taxon>Bacteroidota</taxon>
        <taxon>Cytophagia</taxon>
        <taxon>Cytophagales</taxon>
        <taxon>Persicobacteraceae</taxon>
        <taxon>Aureibacter</taxon>
    </lineage>
</organism>
<dbReference type="RefSeq" id="WP_309937269.1">
    <property type="nucleotide sequence ID" value="NZ_AP025305.1"/>
</dbReference>
<evidence type="ECO:0000256" key="3">
    <source>
        <dbReference type="ARBA" id="ARBA00012239"/>
    </source>
</evidence>
<keyword evidence="7" id="KW-0408">Iron</keyword>
<evidence type="ECO:0000256" key="1">
    <source>
        <dbReference type="ARBA" id="ARBA00001933"/>
    </source>
</evidence>
<comment type="cofactor">
    <cofactor evidence="1 10">
        <name>pyridoxal 5'-phosphate</name>
        <dbReference type="ChEBI" id="CHEBI:597326"/>
    </cofactor>
</comment>
<evidence type="ECO:0000256" key="8">
    <source>
        <dbReference type="ARBA" id="ARBA00023014"/>
    </source>
</evidence>
<evidence type="ECO:0000256" key="7">
    <source>
        <dbReference type="ARBA" id="ARBA00023004"/>
    </source>
</evidence>
<gene>
    <name evidence="12" type="ORF">HNQ88_000773</name>
</gene>
<dbReference type="InterPro" id="IPR020578">
    <property type="entry name" value="Aminotrans_V_PyrdxlP_BS"/>
</dbReference>
<dbReference type="GO" id="GO:0031071">
    <property type="term" value="F:cysteine desulfurase activity"/>
    <property type="evidence" value="ECO:0007669"/>
    <property type="project" value="UniProtKB-EC"/>
</dbReference>
<dbReference type="InterPro" id="IPR015422">
    <property type="entry name" value="PyrdxlP-dep_Trfase_small"/>
</dbReference>
<name>A0AAE3XJ38_9BACT</name>
<dbReference type="Gene3D" id="1.10.260.50">
    <property type="match status" value="1"/>
</dbReference>
<sequence>MKVYFDNAATTPMDPAVFEAMRPYLLEYFGNPSSTHSHGREAKAAVEKSRKTIAKMVGAKASEIYFTSGATEADNLAIRSFIDKYNLEVVVSSPFEHPAVLNTIAHLESKGVIKSFQLNFDNKGNLDLGHLTNLLEEYGDKTLVSLMYANSEIGNITPVDKVAKLCKEHGAYFHTDAVQAVAHLPINVEELKVDALAASAHKFHGPKGVGFLYVNQNSKIPSFIKGGGQERSVRAGTENVASIVGMAKALEIACENLDSDMAKVRELKSYMKDQLIKAIPEIAFNGESGDLDNSLCTVLNASLPANKQSGMLLFTLDLAGISASGGSACSSGALQGSHVLTALNADSTRPSVRFSFSKLNTMEEVDFVVAKLKEVYSA</sequence>
<accession>A0AAE3XJ38</accession>
<evidence type="ECO:0000256" key="6">
    <source>
        <dbReference type="ARBA" id="ARBA00022898"/>
    </source>
</evidence>
<protein>
    <recommendedName>
        <fullName evidence="3">cysteine desulfurase</fullName>
        <ecNumber evidence="3">2.8.1.7</ecNumber>
    </recommendedName>
</protein>
<dbReference type="PIRSF" id="PIRSF005572">
    <property type="entry name" value="NifS"/>
    <property type="match status" value="1"/>
</dbReference>
<dbReference type="PROSITE" id="PS00595">
    <property type="entry name" value="AA_TRANSFER_CLASS_5"/>
    <property type="match status" value="1"/>
</dbReference>
<dbReference type="InterPro" id="IPR000192">
    <property type="entry name" value="Aminotrans_V_dom"/>
</dbReference>
<keyword evidence="5" id="KW-0479">Metal-binding</keyword>
<proteinExistence type="inferred from homology"/>
<dbReference type="Pfam" id="PF00266">
    <property type="entry name" value="Aminotran_5"/>
    <property type="match status" value="1"/>
</dbReference>
<evidence type="ECO:0000313" key="13">
    <source>
        <dbReference type="Proteomes" id="UP001185092"/>
    </source>
</evidence>
<dbReference type="EMBL" id="JAVDQD010000001">
    <property type="protein sequence ID" value="MDR6237797.1"/>
    <property type="molecule type" value="Genomic_DNA"/>
</dbReference>
<evidence type="ECO:0000256" key="2">
    <source>
        <dbReference type="ARBA" id="ARBA00006490"/>
    </source>
</evidence>
<dbReference type="GO" id="GO:0046872">
    <property type="term" value="F:metal ion binding"/>
    <property type="evidence" value="ECO:0007669"/>
    <property type="project" value="UniProtKB-KW"/>
</dbReference>
<dbReference type="InterPro" id="IPR016454">
    <property type="entry name" value="Cysteine_dSase"/>
</dbReference>
<dbReference type="SUPFAM" id="SSF53383">
    <property type="entry name" value="PLP-dependent transferases"/>
    <property type="match status" value="1"/>
</dbReference>
<evidence type="ECO:0000256" key="10">
    <source>
        <dbReference type="RuleBase" id="RU004504"/>
    </source>
</evidence>
<dbReference type="PANTHER" id="PTHR11601">
    <property type="entry name" value="CYSTEINE DESULFURYLASE FAMILY MEMBER"/>
    <property type="match status" value="1"/>
</dbReference>
<dbReference type="PANTHER" id="PTHR11601:SF34">
    <property type="entry name" value="CYSTEINE DESULFURASE"/>
    <property type="match status" value="1"/>
</dbReference>
<keyword evidence="8" id="KW-0411">Iron-sulfur</keyword>
<comment type="catalytic activity">
    <reaction evidence="9">
        <text>(sulfur carrier)-H + L-cysteine = (sulfur carrier)-SH + L-alanine</text>
        <dbReference type="Rhea" id="RHEA:43892"/>
        <dbReference type="Rhea" id="RHEA-COMP:14737"/>
        <dbReference type="Rhea" id="RHEA-COMP:14739"/>
        <dbReference type="ChEBI" id="CHEBI:29917"/>
        <dbReference type="ChEBI" id="CHEBI:35235"/>
        <dbReference type="ChEBI" id="CHEBI:57972"/>
        <dbReference type="ChEBI" id="CHEBI:64428"/>
        <dbReference type="EC" id="2.8.1.7"/>
    </reaction>
</comment>
<evidence type="ECO:0000256" key="5">
    <source>
        <dbReference type="ARBA" id="ARBA00022723"/>
    </source>
</evidence>
<dbReference type="GO" id="GO:0051536">
    <property type="term" value="F:iron-sulfur cluster binding"/>
    <property type="evidence" value="ECO:0007669"/>
    <property type="project" value="UniProtKB-KW"/>
</dbReference>
<comment type="similarity">
    <text evidence="2">Belongs to the class-V pyridoxal-phosphate-dependent aminotransferase family. NifS/IscS subfamily.</text>
</comment>
<reference evidence="12" key="1">
    <citation type="submission" date="2023-07" db="EMBL/GenBank/DDBJ databases">
        <title>Genomic Encyclopedia of Type Strains, Phase IV (KMG-IV): sequencing the most valuable type-strain genomes for metagenomic binning, comparative biology and taxonomic classification.</title>
        <authorList>
            <person name="Goeker M."/>
        </authorList>
    </citation>
    <scope>NUCLEOTIDE SEQUENCE</scope>
    <source>
        <strain evidence="12">DSM 26174</strain>
    </source>
</reference>
<dbReference type="InterPro" id="IPR015424">
    <property type="entry name" value="PyrdxlP-dep_Trfase"/>
</dbReference>
<dbReference type="Gene3D" id="3.90.1150.10">
    <property type="entry name" value="Aspartate Aminotransferase, domain 1"/>
    <property type="match status" value="1"/>
</dbReference>
<dbReference type="EC" id="2.8.1.7" evidence="3"/>
<dbReference type="InterPro" id="IPR015421">
    <property type="entry name" value="PyrdxlP-dep_Trfase_major"/>
</dbReference>
<comment type="caution">
    <text evidence="12">The sequence shown here is derived from an EMBL/GenBank/DDBJ whole genome shotgun (WGS) entry which is preliminary data.</text>
</comment>
<evidence type="ECO:0000259" key="11">
    <source>
        <dbReference type="Pfam" id="PF00266"/>
    </source>
</evidence>
<evidence type="ECO:0000256" key="4">
    <source>
        <dbReference type="ARBA" id="ARBA00022679"/>
    </source>
</evidence>
<evidence type="ECO:0000313" key="12">
    <source>
        <dbReference type="EMBL" id="MDR6237797.1"/>
    </source>
</evidence>